<name>A0A9D3YS25_DREPO</name>
<feature type="transmembrane region" description="Helical" evidence="1">
    <location>
        <begin position="20"/>
        <end position="40"/>
    </location>
</feature>
<feature type="transmembrane region" description="Helical" evidence="1">
    <location>
        <begin position="79"/>
        <end position="100"/>
    </location>
</feature>
<keyword evidence="3" id="KW-1185">Reference proteome</keyword>
<keyword evidence="1" id="KW-0472">Membrane</keyword>
<dbReference type="Proteomes" id="UP000828390">
    <property type="component" value="Unassembled WGS sequence"/>
</dbReference>
<feature type="transmembrane region" description="Helical" evidence="1">
    <location>
        <begin position="112"/>
        <end position="135"/>
    </location>
</feature>
<feature type="transmembrane region" description="Helical" evidence="1">
    <location>
        <begin position="147"/>
        <end position="169"/>
    </location>
</feature>
<evidence type="ECO:0000313" key="3">
    <source>
        <dbReference type="Proteomes" id="UP000828390"/>
    </source>
</evidence>
<evidence type="ECO:0000313" key="2">
    <source>
        <dbReference type="EMBL" id="KAH3703183.1"/>
    </source>
</evidence>
<dbReference type="EMBL" id="JAIWYP010000015">
    <property type="protein sequence ID" value="KAH3703183.1"/>
    <property type="molecule type" value="Genomic_DNA"/>
</dbReference>
<evidence type="ECO:0000256" key="1">
    <source>
        <dbReference type="SAM" id="Phobius"/>
    </source>
</evidence>
<keyword evidence="1" id="KW-0812">Transmembrane</keyword>
<sequence>MNNHEQVGLTIGCLNNHEKVGLTFGCMSILVDILGIAIPFWSYNGAGGNSGLWLFCGSTPLLGGYTCLPYITVSVDLKAVRGIMIVGLLVMIAPVVIFLLKKFLLKDMAILFKVISYVTGFAMTLNVFGVVIYGIDKNLNVPGTHLHIGFALCIVAAVFCFVGGVFMAIDKDAVQPKCEDVCPIKKCPLF</sequence>
<accession>A0A9D3YS25</accession>
<proteinExistence type="predicted"/>
<dbReference type="Gene3D" id="1.20.140.150">
    <property type="match status" value="1"/>
</dbReference>
<dbReference type="AlphaFoldDB" id="A0A9D3YS25"/>
<reference evidence="2" key="1">
    <citation type="journal article" date="2019" name="bioRxiv">
        <title>The Genome of the Zebra Mussel, Dreissena polymorpha: A Resource for Invasive Species Research.</title>
        <authorList>
            <person name="McCartney M.A."/>
            <person name="Auch B."/>
            <person name="Kono T."/>
            <person name="Mallez S."/>
            <person name="Zhang Y."/>
            <person name="Obille A."/>
            <person name="Becker A."/>
            <person name="Abrahante J.E."/>
            <person name="Garbe J."/>
            <person name="Badalamenti J.P."/>
            <person name="Herman A."/>
            <person name="Mangelson H."/>
            <person name="Liachko I."/>
            <person name="Sullivan S."/>
            <person name="Sone E.D."/>
            <person name="Koren S."/>
            <person name="Silverstein K.A.T."/>
            <person name="Beckman K.B."/>
            <person name="Gohl D.M."/>
        </authorList>
    </citation>
    <scope>NUCLEOTIDE SEQUENCE</scope>
    <source>
        <strain evidence="2">Duluth1</strain>
        <tissue evidence="2">Whole animal</tissue>
    </source>
</reference>
<feature type="transmembrane region" description="Helical" evidence="1">
    <location>
        <begin position="52"/>
        <end position="73"/>
    </location>
</feature>
<protein>
    <submittedName>
        <fullName evidence="2">Uncharacterized protein</fullName>
    </submittedName>
</protein>
<organism evidence="2 3">
    <name type="scientific">Dreissena polymorpha</name>
    <name type="common">Zebra mussel</name>
    <name type="synonym">Mytilus polymorpha</name>
    <dbReference type="NCBI Taxonomy" id="45954"/>
    <lineage>
        <taxon>Eukaryota</taxon>
        <taxon>Metazoa</taxon>
        <taxon>Spiralia</taxon>
        <taxon>Lophotrochozoa</taxon>
        <taxon>Mollusca</taxon>
        <taxon>Bivalvia</taxon>
        <taxon>Autobranchia</taxon>
        <taxon>Heteroconchia</taxon>
        <taxon>Euheterodonta</taxon>
        <taxon>Imparidentia</taxon>
        <taxon>Neoheterodontei</taxon>
        <taxon>Myida</taxon>
        <taxon>Dreissenoidea</taxon>
        <taxon>Dreissenidae</taxon>
        <taxon>Dreissena</taxon>
    </lineage>
</organism>
<reference evidence="2" key="2">
    <citation type="submission" date="2020-11" db="EMBL/GenBank/DDBJ databases">
        <authorList>
            <person name="McCartney M.A."/>
            <person name="Auch B."/>
            <person name="Kono T."/>
            <person name="Mallez S."/>
            <person name="Becker A."/>
            <person name="Gohl D.M."/>
            <person name="Silverstein K.A.T."/>
            <person name="Koren S."/>
            <person name="Bechman K.B."/>
            <person name="Herman A."/>
            <person name="Abrahante J.E."/>
            <person name="Garbe J."/>
        </authorList>
    </citation>
    <scope>NUCLEOTIDE SEQUENCE</scope>
    <source>
        <strain evidence="2">Duluth1</strain>
        <tissue evidence="2">Whole animal</tissue>
    </source>
</reference>
<keyword evidence="1" id="KW-1133">Transmembrane helix</keyword>
<gene>
    <name evidence="2" type="ORF">DPMN_078214</name>
</gene>
<comment type="caution">
    <text evidence="2">The sequence shown here is derived from an EMBL/GenBank/DDBJ whole genome shotgun (WGS) entry which is preliminary data.</text>
</comment>